<dbReference type="GO" id="GO:0016811">
    <property type="term" value="F:hydrolase activity, acting on carbon-nitrogen (but not peptide) bonds, in linear amides"/>
    <property type="evidence" value="ECO:0007669"/>
    <property type="project" value="TreeGrafter"/>
</dbReference>
<sequence>MPPRRWEELTSPDIAALLPETVAILPVSATEQHGPHLPLNTDAVINAGILDRALSQLPDSVPALALPPWVYGFSPEHLSFPGTMTLPAEALLAGWRAVAEGVHRAGLRRLVLFNSHGGNPPVMELLAFELRQRLGMLVVPVSWGRFGLPDRLFPEDELKWGIHGGAVETSLMLHLRPDLVRADKLADFRSAAAGLRTKALRLHDIGWAAQDLNPAGVVGDTTLATAGKGAAVLEHAARGLATLLEEVAAHPWP</sequence>
<dbReference type="Pfam" id="PF02633">
    <property type="entry name" value="Creatininase"/>
    <property type="match status" value="1"/>
</dbReference>
<evidence type="ECO:0000313" key="7">
    <source>
        <dbReference type="Proteomes" id="UP000501891"/>
    </source>
</evidence>
<reference evidence="6" key="1">
    <citation type="submission" date="2020-04" db="EMBL/GenBank/DDBJ databases">
        <title>A desert anoxygenic phototrophic bacterium fixes CO2 using RubisCO under aerobic conditions.</title>
        <authorList>
            <person name="Tang K."/>
        </authorList>
    </citation>
    <scope>NUCLEOTIDE SEQUENCE [LARGE SCALE GENOMIC DNA]</scope>
    <source>
        <strain evidence="6">MIMtkB3</strain>
    </source>
</reference>
<evidence type="ECO:0000256" key="3">
    <source>
        <dbReference type="ARBA" id="ARBA00022801"/>
    </source>
</evidence>
<protein>
    <submittedName>
        <fullName evidence="6">Creatininase family protein</fullName>
    </submittedName>
</protein>
<dbReference type="AlphaFoldDB" id="A0A858R6B3"/>
<dbReference type="PANTHER" id="PTHR35005">
    <property type="entry name" value="3-DEHYDRO-SCYLLO-INOSOSE HYDROLASE"/>
    <property type="match status" value="1"/>
</dbReference>
<dbReference type="Gene3D" id="3.40.50.10310">
    <property type="entry name" value="Creatininase"/>
    <property type="match status" value="1"/>
</dbReference>
<evidence type="ECO:0000256" key="4">
    <source>
        <dbReference type="ARBA" id="ARBA00022833"/>
    </source>
</evidence>
<dbReference type="InterPro" id="IPR003785">
    <property type="entry name" value="Creatininase/forma_Hydrolase"/>
</dbReference>
<gene>
    <name evidence="6" type="ORF">HHL28_08285</name>
</gene>
<name>A0A858R6B3_9PROT</name>
<comment type="cofactor">
    <cofactor evidence="1">
        <name>Zn(2+)</name>
        <dbReference type="ChEBI" id="CHEBI:29105"/>
    </cofactor>
</comment>
<comment type="similarity">
    <text evidence="5">Belongs to the creatininase superfamily.</text>
</comment>
<organism evidence="6 7">
    <name type="scientific">Aerophototrophica crusticola</name>
    <dbReference type="NCBI Taxonomy" id="1709002"/>
    <lineage>
        <taxon>Bacteria</taxon>
        <taxon>Pseudomonadati</taxon>
        <taxon>Pseudomonadota</taxon>
        <taxon>Alphaproteobacteria</taxon>
        <taxon>Rhodospirillales</taxon>
        <taxon>Rhodospirillaceae</taxon>
        <taxon>Aerophototrophica</taxon>
    </lineage>
</organism>
<evidence type="ECO:0000313" key="6">
    <source>
        <dbReference type="EMBL" id="QJE73079.1"/>
    </source>
</evidence>
<dbReference type="GO" id="GO:0046872">
    <property type="term" value="F:metal ion binding"/>
    <property type="evidence" value="ECO:0007669"/>
    <property type="project" value="UniProtKB-KW"/>
</dbReference>
<dbReference type="SUPFAM" id="SSF102215">
    <property type="entry name" value="Creatininase"/>
    <property type="match status" value="1"/>
</dbReference>
<dbReference type="EMBL" id="CP051775">
    <property type="protein sequence ID" value="QJE73079.1"/>
    <property type="molecule type" value="Genomic_DNA"/>
</dbReference>
<accession>A0A858R6B3</accession>
<evidence type="ECO:0000256" key="1">
    <source>
        <dbReference type="ARBA" id="ARBA00001947"/>
    </source>
</evidence>
<evidence type="ECO:0000256" key="5">
    <source>
        <dbReference type="ARBA" id="ARBA00024029"/>
    </source>
</evidence>
<dbReference type="PANTHER" id="PTHR35005:SF1">
    <property type="entry name" value="2-AMINO-5-FORMYLAMINO-6-RIBOSYLAMINOPYRIMIDIN-4(3H)-ONE 5'-MONOPHOSPHATE DEFORMYLASE"/>
    <property type="match status" value="1"/>
</dbReference>
<dbReference type="KEGG" id="acru:HHL28_08285"/>
<dbReference type="Proteomes" id="UP000501891">
    <property type="component" value="Chromosome"/>
</dbReference>
<dbReference type="GO" id="GO:0009231">
    <property type="term" value="P:riboflavin biosynthetic process"/>
    <property type="evidence" value="ECO:0007669"/>
    <property type="project" value="TreeGrafter"/>
</dbReference>
<evidence type="ECO:0000256" key="2">
    <source>
        <dbReference type="ARBA" id="ARBA00022723"/>
    </source>
</evidence>
<proteinExistence type="inferred from homology"/>
<dbReference type="InterPro" id="IPR024087">
    <property type="entry name" value="Creatininase-like_sf"/>
</dbReference>
<keyword evidence="7" id="KW-1185">Reference proteome</keyword>
<keyword evidence="3" id="KW-0378">Hydrolase</keyword>
<keyword evidence="2" id="KW-0479">Metal-binding</keyword>
<keyword evidence="4" id="KW-0862">Zinc</keyword>